<dbReference type="EMBL" id="JAMXQU010000001">
    <property type="protein sequence ID" value="MCO6158582.1"/>
    <property type="molecule type" value="Genomic_DNA"/>
</dbReference>
<evidence type="ECO:0000256" key="5">
    <source>
        <dbReference type="ARBA" id="ARBA00022781"/>
    </source>
</evidence>
<dbReference type="NCBIfam" id="TIGR01146">
    <property type="entry name" value="ATPsyn_F1gamma"/>
    <property type="match status" value="1"/>
</dbReference>
<keyword evidence="4 10" id="KW-0813">Transport</keyword>
<dbReference type="PROSITE" id="PS00153">
    <property type="entry name" value="ATPASE_GAMMA"/>
    <property type="match status" value="1"/>
</dbReference>
<evidence type="ECO:0000313" key="11">
    <source>
        <dbReference type="EMBL" id="MCO6158582.1"/>
    </source>
</evidence>
<evidence type="ECO:0000313" key="12">
    <source>
        <dbReference type="Proteomes" id="UP001523401"/>
    </source>
</evidence>
<dbReference type="InterPro" id="IPR035968">
    <property type="entry name" value="ATP_synth_F1_ATPase_gsu"/>
</dbReference>
<organism evidence="11 12">
    <name type="scientific">Asaia lannensis NBRC 102526</name>
    <dbReference type="NCBI Taxonomy" id="1307926"/>
    <lineage>
        <taxon>Bacteria</taxon>
        <taxon>Pseudomonadati</taxon>
        <taxon>Pseudomonadota</taxon>
        <taxon>Alphaproteobacteria</taxon>
        <taxon>Acetobacterales</taxon>
        <taxon>Acetobacteraceae</taxon>
        <taxon>Asaia</taxon>
    </lineage>
</organism>
<protein>
    <recommendedName>
        <fullName evidence="10">ATP synthase gamma chain</fullName>
    </recommendedName>
    <alternativeName>
        <fullName evidence="10">ATP synthase F1 sector gamma subunit</fullName>
    </alternativeName>
    <alternativeName>
        <fullName evidence="10">F-ATPase gamma subunit</fullName>
    </alternativeName>
</protein>
<proteinExistence type="inferred from homology"/>
<evidence type="ECO:0000256" key="8">
    <source>
        <dbReference type="ARBA" id="ARBA00023196"/>
    </source>
</evidence>
<dbReference type="PRINTS" id="PR00126">
    <property type="entry name" value="ATPASEGAMMA"/>
</dbReference>
<evidence type="ECO:0000256" key="10">
    <source>
        <dbReference type="HAMAP-Rule" id="MF_00815"/>
    </source>
</evidence>
<comment type="function">
    <text evidence="1 10">Produces ATP from ADP in the presence of a proton gradient across the membrane. The gamma chain is believed to be important in regulating ATPase activity and the flow of protons through the CF(0) complex.</text>
</comment>
<dbReference type="Proteomes" id="UP001523401">
    <property type="component" value="Unassembled WGS sequence"/>
</dbReference>
<evidence type="ECO:0000256" key="9">
    <source>
        <dbReference type="ARBA" id="ARBA00023310"/>
    </source>
</evidence>
<evidence type="ECO:0000256" key="7">
    <source>
        <dbReference type="ARBA" id="ARBA00023136"/>
    </source>
</evidence>
<dbReference type="NCBIfam" id="NF004146">
    <property type="entry name" value="PRK05621.1-4"/>
    <property type="match status" value="1"/>
</dbReference>
<evidence type="ECO:0000256" key="2">
    <source>
        <dbReference type="ARBA" id="ARBA00004170"/>
    </source>
</evidence>
<comment type="similarity">
    <text evidence="3 10">Belongs to the ATPase gamma chain family.</text>
</comment>
<evidence type="ECO:0000256" key="4">
    <source>
        <dbReference type="ARBA" id="ARBA00022448"/>
    </source>
</evidence>
<keyword evidence="9 10" id="KW-0066">ATP synthesis</keyword>
<dbReference type="PANTHER" id="PTHR11693:SF22">
    <property type="entry name" value="ATP SYNTHASE SUBUNIT GAMMA, MITOCHONDRIAL"/>
    <property type="match status" value="1"/>
</dbReference>
<dbReference type="SUPFAM" id="SSF52943">
    <property type="entry name" value="ATP synthase (F1-ATPase), gamma subunit"/>
    <property type="match status" value="1"/>
</dbReference>
<sequence>MPSLKELRARIVGVKSQRKITSAMKMVAASKLRRFQKHAEASRPYAAAMRRMLSELATATAGQGELPALLEGGKGSTHLVVVLTSDFGLAGGFNANLVRSTRQIVSRLESQGERVRILPVGRKGGEAMTRLYPDKLIELIAGTAGREVQFQKAADLGQRVTELLMNGEVDRVTVVFNRFVNAMTQIPTEEVLVPLTVAENDNATEYTAQYDFEPNEGELLAQLLPRNIQIQFYAALLESAAGEQGARMTAMDNATRNAGKAIDSLSQRYNRTRQSNITKELIEIISGAEAV</sequence>
<dbReference type="Pfam" id="PF00231">
    <property type="entry name" value="ATP-synt"/>
    <property type="match status" value="1"/>
</dbReference>
<comment type="subcellular location">
    <subcellularLocation>
        <location evidence="10">Cell membrane</location>
        <topology evidence="10">Peripheral membrane protein</topology>
    </subcellularLocation>
    <subcellularLocation>
        <location evidence="2">Membrane</location>
        <topology evidence="2">Peripheral membrane protein</topology>
    </subcellularLocation>
</comment>
<keyword evidence="8 10" id="KW-0139">CF(1)</keyword>
<keyword evidence="10" id="KW-1003">Cell membrane</keyword>
<evidence type="ECO:0000256" key="6">
    <source>
        <dbReference type="ARBA" id="ARBA00023065"/>
    </source>
</evidence>
<dbReference type="Gene3D" id="1.10.287.80">
    <property type="entry name" value="ATP synthase, gamma subunit, helix hairpin domain"/>
    <property type="match status" value="1"/>
</dbReference>
<evidence type="ECO:0000256" key="3">
    <source>
        <dbReference type="ARBA" id="ARBA00007681"/>
    </source>
</evidence>
<accession>A0ABT1CCI6</accession>
<gene>
    <name evidence="10" type="primary">atpG</name>
    <name evidence="11" type="ORF">NF685_00890</name>
</gene>
<name>A0ABT1CCI6_9PROT</name>
<dbReference type="InterPro" id="IPR000131">
    <property type="entry name" value="ATP_synth_F1_gsu"/>
</dbReference>
<dbReference type="HAMAP" id="MF_00815">
    <property type="entry name" value="ATP_synth_gamma_bact"/>
    <property type="match status" value="1"/>
</dbReference>
<keyword evidence="6 10" id="KW-0406">Ion transport</keyword>
<evidence type="ECO:0000256" key="1">
    <source>
        <dbReference type="ARBA" id="ARBA00003456"/>
    </source>
</evidence>
<keyword evidence="7 10" id="KW-0472">Membrane</keyword>
<dbReference type="PANTHER" id="PTHR11693">
    <property type="entry name" value="ATP SYNTHASE GAMMA CHAIN"/>
    <property type="match status" value="1"/>
</dbReference>
<dbReference type="Gene3D" id="3.40.1380.10">
    <property type="match status" value="1"/>
</dbReference>
<comment type="caution">
    <text evidence="11">The sequence shown here is derived from an EMBL/GenBank/DDBJ whole genome shotgun (WGS) entry which is preliminary data.</text>
</comment>
<keyword evidence="5 10" id="KW-0375">Hydrogen ion transport</keyword>
<comment type="subunit">
    <text evidence="10">F-type ATPases have 2 components, CF(1) - the catalytic core - and CF(0) - the membrane proton channel. CF(1) has five subunits: alpha(3), beta(3), gamma(1), delta(1), epsilon(1). CF(0) has three main subunits: a, b and c.</text>
</comment>
<keyword evidence="12" id="KW-1185">Reference proteome</keyword>
<reference evidence="11 12" key="1">
    <citation type="submission" date="2022-06" db="EMBL/GenBank/DDBJ databases">
        <title>Whole-genome of Asaia lannensis strain LMG 27011T.</title>
        <authorList>
            <person name="Sombolestani A."/>
        </authorList>
    </citation>
    <scope>NUCLEOTIDE SEQUENCE [LARGE SCALE GENOMIC DNA]</scope>
    <source>
        <strain evidence="11 12">NBRC 102526</strain>
    </source>
</reference>
<dbReference type="InterPro" id="IPR023632">
    <property type="entry name" value="ATP_synth_F1_gsu_CS"/>
</dbReference>
<dbReference type="CDD" id="cd12151">
    <property type="entry name" value="F1-ATPase_gamma"/>
    <property type="match status" value="1"/>
</dbReference>
<dbReference type="RefSeq" id="WP_222546427.1">
    <property type="nucleotide sequence ID" value="NZ_BAPW01000035.1"/>
</dbReference>